<evidence type="ECO:0000313" key="2">
    <source>
        <dbReference type="Proteomes" id="UP001231941"/>
    </source>
</evidence>
<accession>A0ABT9J6R1</accession>
<feature type="non-terminal residue" evidence="1">
    <location>
        <position position="103"/>
    </location>
</feature>
<feature type="non-terminal residue" evidence="1">
    <location>
        <position position="1"/>
    </location>
</feature>
<sequence length="103" mass="11609">IPAGNKESVTLVLEDDQQGNTITLEITGLEDDTLYENKMEDYSTEIEVADSTFDGLNRVEYSFDADSDDSILYVVYSEEVNDTAIDIDNYLVRVVDGEGYDYE</sequence>
<protein>
    <submittedName>
        <fullName evidence="1">Uncharacterized protein</fullName>
    </submittedName>
</protein>
<dbReference type="RefSeq" id="WP_305994581.1">
    <property type="nucleotide sequence ID" value="NZ_JAVAMP010000068.1"/>
</dbReference>
<comment type="caution">
    <text evidence="1">The sequence shown here is derived from an EMBL/GenBank/DDBJ whole genome shotgun (WGS) entry which is preliminary data.</text>
</comment>
<evidence type="ECO:0000313" key="1">
    <source>
        <dbReference type="EMBL" id="MDP5277284.1"/>
    </source>
</evidence>
<proteinExistence type="predicted"/>
<reference evidence="1 2" key="1">
    <citation type="submission" date="2023-08" db="EMBL/GenBank/DDBJ databases">
        <authorList>
            <person name="Park J.-S."/>
        </authorList>
    </citation>
    <scope>NUCLEOTIDE SEQUENCE [LARGE SCALE GENOMIC DNA]</scope>
    <source>
        <strain evidence="1 2">2205SS18-9</strain>
    </source>
</reference>
<organism evidence="1 2">
    <name type="scientific">Chengkuizengella axinellae</name>
    <dbReference type="NCBI Taxonomy" id="3064388"/>
    <lineage>
        <taxon>Bacteria</taxon>
        <taxon>Bacillati</taxon>
        <taxon>Bacillota</taxon>
        <taxon>Bacilli</taxon>
        <taxon>Bacillales</taxon>
        <taxon>Paenibacillaceae</taxon>
        <taxon>Chengkuizengella</taxon>
    </lineage>
</organism>
<dbReference type="Proteomes" id="UP001231941">
    <property type="component" value="Unassembled WGS sequence"/>
</dbReference>
<name>A0ABT9J6R1_9BACL</name>
<dbReference type="EMBL" id="JAVAMP010000068">
    <property type="protein sequence ID" value="MDP5277284.1"/>
    <property type="molecule type" value="Genomic_DNA"/>
</dbReference>
<keyword evidence="2" id="KW-1185">Reference proteome</keyword>
<gene>
    <name evidence="1" type="ORF">Q5Y73_24700</name>
</gene>